<dbReference type="PROSITE" id="PS50983">
    <property type="entry name" value="FE_B12_PBP"/>
    <property type="match status" value="1"/>
</dbReference>
<dbReference type="AlphaFoldDB" id="A0A7L9WPP8"/>
<dbReference type="PANTHER" id="PTHR30535">
    <property type="entry name" value="VITAMIN B12-BINDING PROTEIN"/>
    <property type="match status" value="1"/>
</dbReference>
<dbReference type="InterPro" id="IPR002491">
    <property type="entry name" value="ABC_transptr_periplasmic_BD"/>
</dbReference>
<evidence type="ECO:0000313" key="4">
    <source>
        <dbReference type="Proteomes" id="UP000594118"/>
    </source>
</evidence>
<name>A0A7L9WPP8_9RHOB</name>
<keyword evidence="4" id="KW-1185">Reference proteome</keyword>
<dbReference type="SUPFAM" id="SSF53807">
    <property type="entry name" value="Helical backbone' metal receptor"/>
    <property type="match status" value="1"/>
</dbReference>
<feature type="signal peptide" evidence="1">
    <location>
        <begin position="1"/>
        <end position="18"/>
    </location>
</feature>
<sequence>MWRRALGLFLMIAAPAAAQESPARVVSMNLCTDQMAMLLAAPGQLLSVSSLARDAQSSAMAEQAKAYPINHGLAEEIWLLKPDLVIAGTFTSRASVDMLKRLGVQVLTVPPAYSLADVTDRLRLIGEALGRSATANAVIADFEARLSTLRARTGRRPSAALYYANGYTTGNQTLAGEILLTAGFSNIAGDGGGGRMSLEELAMAQPEALITGQPYPGASRSEEILDHPVVRQIRAAQASRSVTDSDWLCGTPFVLQAIEQLSRLRQDIE</sequence>
<accession>A0A7L9WPP8</accession>
<dbReference type="Proteomes" id="UP000594118">
    <property type="component" value="Chromosome"/>
</dbReference>
<dbReference type="GO" id="GO:0071281">
    <property type="term" value="P:cellular response to iron ion"/>
    <property type="evidence" value="ECO:0007669"/>
    <property type="project" value="TreeGrafter"/>
</dbReference>
<dbReference type="InterPro" id="IPR050902">
    <property type="entry name" value="ABC_Transporter_SBP"/>
</dbReference>
<dbReference type="EMBL" id="CP045201">
    <property type="protein sequence ID" value="QOL81406.1"/>
    <property type="molecule type" value="Genomic_DNA"/>
</dbReference>
<evidence type="ECO:0000313" key="3">
    <source>
        <dbReference type="EMBL" id="QOL81406.1"/>
    </source>
</evidence>
<reference evidence="3 4" key="1">
    <citation type="submission" date="2019-10" db="EMBL/GenBank/DDBJ databases">
        <title>Pseudopuniceibacterium sp. HQ09 islated from Antarctica.</title>
        <authorList>
            <person name="Liao L."/>
            <person name="Su S."/>
            <person name="Chen B."/>
            <person name="Yu Y."/>
        </authorList>
    </citation>
    <scope>NUCLEOTIDE SEQUENCE [LARGE SCALE GENOMIC DNA]</scope>
    <source>
        <strain evidence="3 4">HQ09</strain>
    </source>
</reference>
<dbReference type="PANTHER" id="PTHR30535:SF34">
    <property type="entry name" value="MOLYBDATE-BINDING PROTEIN MOLA"/>
    <property type="match status" value="1"/>
</dbReference>
<evidence type="ECO:0000256" key="1">
    <source>
        <dbReference type="SAM" id="SignalP"/>
    </source>
</evidence>
<protein>
    <submittedName>
        <fullName evidence="3">ABC transporter substrate-binding protein</fullName>
    </submittedName>
</protein>
<dbReference type="RefSeq" id="WP_193079324.1">
    <property type="nucleotide sequence ID" value="NZ_CP045201.1"/>
</dbReference>
<proteinExistence type="predicted"/>
<feature type="chain" id="PRO_5032943501" evidence="1">
    <location>
        <begin position="19"/>
        <end position="269"/>
    </location>
</feature>
<evidence type="ECO:0000259" key="2">
    <source>
        <dbReference type="PROSITE" id="PS50983"/>
    </source>
</evidence>
<organism evidence="3 4">
    <name type="scientific">Pseudooceanicola spongiae</name>
    <dbReference type="NCBI Taxonomy" id="2613965"/>
    <lineage>
        <taxon>Bacteria</taxon>
        <taxon>Pseudomonadati</taxon>
        <taxon>Pseudomonadota</taxon>
        <taxon>Alphaproteobacteria</taxon>
        <taxon>Rhodobacterales</taxon>
        <taxon>Paracoccaceae</taxon>
        <taxon>Pseudooceanicola</taxon>
    </lineage>
</organism>
<feature type="domain" description="Fe/B12 periplasmic-binding" evidence="2">
    <location>
        <begin position="24"/>
        <end position="269"/>
    </location>
</feature>
<keyword evidence="1" id="KW-0732">Signal</keyword>
<gene>
    <name evidence="3" type="ORF">F3W81_11605</name>
</gene>
<dbReference type="KEGG" id="pshq:F3W81_11605"/>
<dbReference type="Pfam" id="PF01497">
    <property type="entry name" value="Peripla_BP_2"/>
    <property type="match status" value="1"/>
</dbReference>
<dbReference type="Gene3D" id="3.40.50.1980">
    <property type="entry name" value="Nitrogenase molybdenum iron protein domain"/>
    <property type="match status" value="2"/>
</dbReference>